<reference evidence="3 4" key="1">
    <citation type="submission" date="2020-08" db="EMBL/GenBank/DDBJ databases">
        <title>Genome public.</title>
        <authorList>
            <person name="Liu C."/>
            <person name="Sun Q."/>
        </authorList>
    </citation>
    <scope>NUCLEOTIDE SEQUENCE [LARGE SCALE GENOMIC DNA]</scope>
    <source>
        <strain evidence="3 4">NSJ-79</strain>
    </source>
</reference>
<dbReference type="EMBL" id="JACOOJ010000012">
    <property type="protein sequence ID" value="MBC5632871.1"/>
    <property type="molecule type" value="Genomic_DNA"/>
</dbReference>
<evidence type="ECO:0000259" key="2">
    <source>
        <dbReference type="Pfam" id="PF19910"/>
    </source>
</evidence>
<evidence type="ECO:0000313" key="3">
    <source>
        <dbReference type="EMBL" id="MBC5632871.1"/>
    </source>
</evidence>
<evidence type="ECO:0000256" key="1">
    <source>
        <dbReference type="SAM" id="SignalP"/>
    </source>
</evidence>
<sequence>MNKRFSTLVAAFAAFATVSYAQIGDKYVHLKNSSSYLTWDKASLADSVALGSQGSTKADMDSALWKANLIRVNMPGNDSIYTLTNKATQKQLSFSAKLNGADKFGTAIAAGISEFKIKHGTGGYSIIGTTTDGKLVEMTTTSGLLMVDGKTDKSGTAGTAAVFTVEAAKADYDVTKADLAPVLPSFKFDFAGRDGGLFTANELIPVPVGNKFRFQVVGQENSTKGTKAPQYITIDTVMVGTAASVKAASFQLDTTITAASSAYKGALNEGLQTFTLKMDLGNDSIVMTTDSIVRFNTAGEFEVADHGAGTGFTYLVGYKSFDGGAKLVVDSIQINAPLITISKGTPVKLAGGTGVYSLQLKAKGGNTKADYNDKYLTGTAGVYAEAASAYVPSTQFYVVENEDGTYSAQARDIASATVPSGVAAVGGESLAIVDPEKPFTDKPLYAVDAAKSIYTTVGGDTLVFTKLDVDMANKYIGYKYYTKEEMGYGAVKFNLASKAADDIYLTLVQDSVIAGAKGIDNAIELRLMEGADLGTTGDTVYYGARALGDTLVRVAYAMEKAYNAEGQFAYENTVVKLSDPSNGGLAAAKKRFFFVENPAGESYKVIAADEAAVTSTGTAVNLVNANMVTMNISNLTVTYAAPTASVETYFNIEGAEAPVYAKIGSGHYNVINGNEMLTASAGIAKLLRVGDELKAAAADSDFSLFVDSAYVNRGDDNTEYGYYIYKGAEVKNDTIVGNVLAAKGDFVADKAEGDSAIFRSVTVVADTIAYAGDLDKDGKQKTYTVRNGNNTSLVGFKVVDGEGYEIVALNTNKSLAVVNGTVIFADNVAPQIFTLDAAEAPTANEGVEVSEVTVIAGEGQVTIAGAAGKKVVVSNILGQTVANTVITSDNAVIAAPQGVVVVAVEGEEAVKAIVK</sequence>
<keyword evidence="1" id="KW-0732">Signal</keyword>
<dbReference type="InterPro" id="IPR045963">
    <property type="entry name" value="DUF6383"/>
</dbReference>
<feature type="signal peptide" evidence="1">
    <location>
        <begin position="1"/>
        <end position="21"/>
    </location>
</feature>
<comment type="caution">
    <text evidence="3">The sequence shown here is derived from an EMBL/GenBank/DDBJ whole genome shotgun (WGS) entry which is preliminary data.</text>
</comment>
<keyword evidence="4" id="KW-1185">Reference proteome</keyword>
<protein>
    <recommendedName>
        <fullName evidence="2">DUF6383 domain-containing protein</fullName>
    </recommendedName>
</protein>
<name>A0ABR7DN77_9BACT</name>
<dbReference type="RefSeq" id="WP_186929629.1">
    <property type="nucleotide sequence ID" value="NZ_JACOOJ010000012.1"/>
</dbReference>
<accession>A0ABR7DN77</accession>
<gene>
    <name evidence="3" type="ORF">H8S65_08840</name>
</gene>
<organism evidence="3 4">
    <name type="scientific">Parabacteroides hominis</name>
    <dbReference type="NCBI Taxonomy" id="2763057"/>
    <lineage>
        <taxon>Bacteria</taxon>
        <taxon>Pseudomonadati</taxon>
        <taxon>Bacteroidota</taxon>
        <taxon>Bacteroidia</taxon>
        <taxon>Bacteroidales</taxon>
        <taxon>Tannerellaceae</taxon>
        <taxon>Parabacteroides</taxon>
    </lineage>
</organism>
<feature type="domain" description="DUF6383" evidence="2">
    <location>
        <begin position="841"/>
        <end position="914"/>
    </location>
</feature>
<feature type="chain" id="PRO_5047445117" description="DUF6383 domain-containing protein" evidence="1">
    <location>
        <begin position="22"/>
        <end position="915"/>
    </location>
</feature>
<evidence type="ECO:0000313" key="4">
    <source>
        <dbReference type="Proteomes" id="UP000651475"/>
    </source>
</evidence>
<proteinExistence type="predicted"/>
<dbReference type="Pfam" id="PF19910">
    <property type="entry name" value="DUF6383"/>
    <property type="match status" value="1"/>
</dbReference>
<dbReference type="Proteomes" id="UP000651475">
    <property type="component" value="Unassembled WGS sequence"/>
</dbReference>